<evidence type="ECO:0000313" key="2">
    <source>
        <dbReference type="Proteomes" id="UP000620550"/>
    </source>
</evidence>
<evidence type="ECO:0008006" key="3">
    <source>
        <dbReference type="Google" id="ProtNLM"/>
    </source>
</evidence>
<keyword evidence="2" id="KW-1185">Reference proteome</keyword>
<comment type="caution">
    <text evidence="1">The sequence shown here is derived from an EMBL/GenBank/DDBJ whole genome shotgun (WGS) entry which is preliminary data.</text>
</comment>
<dbReference type="InterPro" id="IPR025534">
    <property type="entry name" value="DUF4420"/>
</dbReference>
<evidence type="ECO:0000313" key="1">
    <source>
        <dbReference type="EMBL" id="GHE49584.1"/>
    </source>
</evidence>
<protein>
    <recommendedName>
        <fullName evidence="3">PD-(D/E)XK motif protein</fullName>
    </recommendedName>
</protein>
<dbReference type="Proteomes" id="UP000620550">
    <property type="component" value="Unassembled WGS sequence"/>
</dbReference>
<dbReference type="EMBL" id="BNAF01000020">
    <property type="protein sequence ID" value="GHE49584.1"/>
    <property type="molecule type" value="Genomic_DNA"/>
</dbReference>
<organism evidence="1 2">
    <name type="scientific">Sphingobacterium griseoflavum</name>
    <dbReference type="NCBI Taxonomy" id="1474952"/>
    <lineage>
        <taxon>Bacteria</taxon>
        <taxon>Pseudomonadati</taxon>
        <taxon>Bacteroidota</taxon>
        <taxon>Sphingobacteriia</taxon>
        <taxon>Sphingobacteriales</taxon>
        <taxon>Sphingobacteriaceae</taxon>
        <taxon>Sphingobacterium</taxon>
    </lineage>
</organism>
<proteinExistence type="predicted"/>
<reference evidence="2" key="1">
    <citation type="journal article" date="2019" name="Int. J. Syst. Evol. Microbiol.">
        <title>The Global Catalogue of Microorganisms (GCM) 10K type strain sequencing project: providing services to taxonomists for standard genome sequencing and annotation.</title>
        <authorList>
            <consortium name="The Broad Institute Genomics Platform"/>
            <consortium name="The Broad Institute Genome Sequencing Center for Infectious Disease"/>
            <person name="Wu L."/>
            <person name="Ma J."/>
        </authorList>
    </citation>
    <scope>NUCLEOTIDE SEQUENCE [LARGE SCALE GENOMIC DNA]</scope>
    <source>
        <strain evidence="2">CGMCC 1.12966</strain>
    </source>
</reference>
<gene>
    <name evidence="1" type="ORF">GCM10017764_35770</name>
</gene>
<sequence length="313" mass="36045">MTNGNVNPWEPMNFGSIRRINSELPHDVFWIRDQEGHYGFYLQSTEKFPEAKSDIDLKGVSLIKRNTVDIGELYLILKRHSDWELFLSVCDDILSVCVLHQTNKKMIEAVEVRLRRWQIFLTQNNDLVMSAELQMGLISELLLLKKLIPSYGAKESILAWTGPDKDKQDFNFPKTMIEVKSYRTSKGAKVTISSTHQLLSESKPLYLVSFGLTLSENGVSIKNLLSEFYTLLYEESTATQQLFENKITNYGYMPGMNDEALLNFTVDSMRTFEVSANFPRLLPHQVPAEIVKLNYSIDLELCKTFERSYETIL</sequence>
<name>A0ABQ3I2V7_9SPHI</name>
<accession>A0ABQ3I2V7</accession>
<dbReference type="Pfam" id="PF14390">
    <property type="entry name" value="DUF4420"/>
    <property type="match status" value="1"/>
</dbReference>